<comment type="caution">
    <text evidence="7">The sequence shown here is derived from an EMBL/GenBank/DDBJ whole genome shotgun (WGS) entry which is preliminary data.</text>
</comment>
<keyword evidence="3" id="KW-0520">NAD</keyword>
<keyword evidence="2 4" id="KW-0560">Oxidoreductase</keyword>
<dbReference type="InterPro" id="IPR029753">
    <property type="entry name" value="D-isomer_DH_CS"/>
</dbReference>
<sequence length="313" mass="33442">MSIVPRIVVLDGYALNPGDLSWSALEQLGACVIHPRIDAAEIVACARNASALLTNKTPLSAATLEWLPDLRYIGVLATGYNIVDVAAARARGIPVANIPAYGTLSVSQQTFALLLELTQRTGLHAQSVSEGEWTKNDDWCYWKTPLIELAGLTLGIIGDGRIGRATARIGEAFGMIVIQATRAGGRTELERVLRAADVVSLHCPLTDSTHHLINATTLGWMKPTAYLLNTSRGMLIDEVALAEALNSGQLAGAGLDVLSSEPPPAKHPLLTARNCVITPHIAWATRAARARLLNTAIDNLHAFFAGRPQNVVN</sequence>
<evidence type="ECO:0000259" key="6">
    <source>
        <dbReference type="Pfam" id="PF02826"/>
    </source>
</evidence>
<evidence type="ECO:0000313" key="7">
    <source>
        <dbReference type="EMBL" id="OAM91655.1"/>
    </source>
</evidence>
<dbReference type="OrthoDB" id="9805416at2"/>
<dbReference type="Gene3D" id="3.40.50.720">
    <property type="entry name" value="NAD(P)-binding Rossmann-like Domain"/>
    <property type="match status" value="2"/>
</dbReference>
<comment type="similarity">
    <text evidence="1 4">Belongs to the D-isomer specific 2-hydroxyacid dehydrogenase family.</text>
</comment>
<dbReference type="Pfam" id="PF02826">
    <property type="entry name" value="2-Hacid_dh_C"/>
    <property type="match status" value="1"/>
</dbReference>
<dbReference type="SUPFAM" id="SSF51735">
    <property type="entry name" value="NAD(P)-binding Rossmann-fold domains"/>
    <property type="match status" value="1"/>
</dbReference>
<dbReference type="EMBL" id="LRRQ01000018">
    <property type="protein sequence ID" value="OAM91655.1"/>
    <property type="molecule type" value="Genomic_DNA"/>
</dbReference>
<dbReference type="CDD" id="cd12162">
    <property type="entry name" value="2-Hacid_dh_4"/>
    <property type="match status" value="1"/>
</dbReference>
<keyword evidence="8" id="KW-1185">Reference proteome</keyword>
<dbReference type="InterPro" id="IPR006139">
    <property type="entry name" value="D-isomer_2_OHA_DH_cat_dom"/>
</dbReference>
<evidence type="ECO:0000259" key="5">
    <source>
        <dbReference type="Pfam" id="PF00389"/>
    </source>
</evidence>
<dbReference type="Pfam" id="PF00389">
    <property type="entry name" value="2-Hacid_dh"/>
    <property type="match status" value="1"/>
</dbReference>
<dbReference type="PROSITE" id="PS00671">
    <property type="entry name" value="D_2_HYDROXYACID_DH_3"/>
    <property type="match status" value="1"/>
</dbReference>
<protein>
    <submittedName>
        <fullName evidence="7">Glycerate dehydrogenase</fullName>
    </submittedName>
</protein>
<dbReference type="STRING" id="1184151.AW736_02320"/>
<evidence type="ECO:0000256" key="1">
    <source>
        <dbReference type="ARBA" id="ARBA00005854"/>
    </source>
</evidence>
<dbReference type="AlphaFoldDB" id="A0A178IQH2"/>
<dbReference type="InterPro" id="IPR006140">
    <property type="entry name" value="D-isomer_DH_NAD-bd"/>
</dbReference>
<gene>
    <name evidence="7" type="ORF">AW736_02320</name>
</gene>
<dbReference type="InterPro" id="IPR036291">
    <property type="entry name" value="NAD(P)-bd_dom_sf"/>
</dbReference>
<dbReference type="RefSeq" id="WP_068768672.1">
    <property type="nucleotide sequence ID" value="NZ_CP109796.1"/>
</dbReference>
<accession>A0A178IQH2</accession>
<evidence type="ECO:0000256" key="4">
    <source>
        <dbReference type="RuleBase" id="RU003719"/>
    </source>
</evidence>
<dbReference type="GO" id="GO:0016616">
    <property type="term" value="F:oxidoreductase activity, acting on the CH-OH group of donors, NAD or NADP as acceptor"/>
    <property type="evidence" value="ECO:0007669"/>
    <property type="project" value="InterPro"/>
</dbReference>
<feature type="domain" description="D-isomer specific 2-hydroxyacid dehydrogenase catalytic" evidence="5">
    <location>
        <begin position="30"/>
        <end position="313"/>
    </location>
</feature>
<evidence type="ECO:0000313" key="8">
    <source>
        <dbReference type="Proteomes" id="UP000078486"/>
    </source>
</evidence>
<dbReference type="PANTHER" id="PTHR43761">
    <property type="entry name" value="D-ISOMER SPECIFIC 2-HYDROXYACID DEHYDROGENASE FAMILY PROTEIN (AFU_ORTHOLOGUE AFUA_1G13630)"/>
    <property type="match status" value="1"/>
</dbReference>
<dbReference type="SUPFAM" id="SSF52283">
    <property type="entry name" value="Formate/glycerate dehydrogenase catalytic domain-like"/>
    <property type="match status" value="1"/>
</dbReference>
<dbReference type="PROSITE" id="PS00670">
    <property type="entry name" value="D_2_HYDROXYACID_DH_2"/>
    <property type="match status" value="1"/>
</dbReference>
<organism evidence="7 8">
    <name type="scientific">Termitidicoccus mucosus</name>
    <dbReference type="NCBI Taxonomy" id="1184151"/>
    <lineage>
        <taxon>Bacteria</taxon>
        <taxon>Pseudomonadati</taxon>
        <taxon>Verrucomicrobiota</taxon>
        <taxon>Opitutia</taxon>
        <taxon>Opitutales</taxon>
        <taxon>Opitutaceae</taxon>
        <taxon>Termitidicoccus</taxon>
    </lineage>
</organism>
<evidence type="ECO:0000256" key="3">
    <source>
        <dbReference type="ARBA" id="ARBA00023027"/>
    </source>
</evidence>
<dbReference type="Proteomes" id="UP000078486">
    <property type="component" value="Unassembled WGS sequence"/>
</dbReference>
<feature type="domain" description="D-isomer specific 2-hydroxyacid dehydrogenase NAD-binding" evidence="6">
    <location>
        <begin position="111"/>
        <end position="282"/>
    </location>
</feature>
<dbReference type="PANTHER" id="PTHR43761:SF1">
    <property type="entry name" value="D-ISOMER SPECIFIC 2-HYDROXYACID DEHYDROGENASE CATALYTIC DOMAIN-CONTAINING PROTEIN-RELATED"/>
    <property type="match status" value="1"/>
</dbReference>
<reference evidence="7 8" key="1">
    <citation type="submission" date="2016-01" db="EMBL/GenBank/DDBJ databases">
        <title>High potential of lignocellulose degradation of a new Verrucomicrobia species.</title>
        <authorList>
            <person name="Wang Y."/>
            <person name="Shi Y."/>
            <person name="Qiu Z."/>
            <person name="Liu S."/>
            <person name="Yang H."/>
        </authorList>
    </citation>
    <scope>NUCLEOTIDE SEQUENCE [LARGE SCALE GENOMIC DNA]</scope>
    <source>
        <strain evidence="7 8">TSB47</strain>
    </source>
</reference>
<dbReference type="InterPro" id="IPR050418">
    <property type="entry name" value="D-iso_2-hydroxyacid_DH_PdxB"/>
</dbReference>
<proteinExistence type="inferred from homology"/>
<name>A0A178IQH2_9BACT</name>
<evidence type="ECO:0000256" key="2">
    <source>
        <dbReference type="ARBA" id="ARBA00023002"/>
    </source>
</evidence>
<dbReference type="GO" id="GO:0051287">
    <property type="term" value="F:NAD binding"/>
    <property type="evidence" value="ECO:0007669"/>
    <property type="project" value="InterPro"/>
</dbReference>